<dbReference type="InterPro" id="IPR001597">
    <property type="entry name" value="ArAA_b-elim_lyase/Thr_aldolase"/>
</dbReference>
<dbReference type="Proteomes" id="UP000446348">
    <property type="component" value="Unassembled WGS sequence"/>
</dbReference>
<reference evidence="7 9" key="1">
    <citation type="submission" date="2018-08" db="EMBL/GenBank/DDBJ databases">
        <title>Murine metabolic-syndrome-specific gut microbial biobank.</title>
        <authorList>
            <person name="Liu C."/>
        </authorList>
    </citation>
    <scope>NUCLEOTIDE SEQUENCE [LARGE SCALE GENOMIC DNA]</scope>
    <source>
        <strain evidence="7 9">X69</strain>
    </source>
</reference>
<dbReference type="InterPro" id="IPR011166">
    <property type="entry name" value="Beta-eliminating_lyase"/>
</dbReference>
<dbReference type="EMBL" id="VIQT01000010">
    <property type="protein sequence ID" value="NDO39439.1"/>
    <property type="molecule type" value="Genomic_DNA"/>
</dbReference>
<feature type="modified residue" description="N6-(pyridoxal phosphate)lysine" evidence="5">
    <location>
        <position position="262"/>
    </location>
</feature>
<evidence type="ECO:0000256" key="5">
    <source>
        <dbReference type="PIRSR" id="PIRSR611166-50"/>
    </source>
</evidence>
<evidence type="ECO:0000313" key="10">
    <source>
        <dbReference type="Proteomes" id="UP000462501"/>
    </source>
</evidence>
<evidence type="ECO:0000259" key="6">
    <source>
        <dbReference type="Pfam" id="PF01212"/>
    </source>
</evidence>
<evidence type="ECO:0000313" key="9">
    <source>
        <dbReference type="Proteomes" id="UP000446348"/>
    </source>
</evidence>
<comment type="cofactor">
    <cofactor evidence="1 5">
        <name>pyridoxal 5'-phosphate</name>
        <dbReference type="ChEBI" id="CHEBI:597326"/>
    </cofactor>
</comment>
<name>A0A845RIW8_9FIRM</name>
<dbReference type="Gene3D" id="3.40.640.10">
    <property type="entry name" value="Type I PLP-dependent aspartate aminotransferase-like (Major domain)"/>
    <property type="match status" value="1"/>
</dbReference>
<dbReference type="InterPro" id="IPR015424">
    <property type="entry name" value="PyrdxlP-dep_Trfase"/>
</dbReference>
<evidence type="ECO:0000256" key="2">
    <source>
        <dbReference type="ARBA" id="ARBA00009721"/>
    </source>
</evidence>
<organism evidence="7 9">
    <name type="scientific">Anaerotruncus colihominis</name>
    <dbReference type="NCBI Taxonomy" id="169435"/>
    <lineage>
        <taxon>Bacteria</taxon>
        <taxon>Bacillati</taxon>
        <taxon>Bacillota</taxon>
        <taxon>Clostridia</taxon>
        <taxon>Eubacteriales</taxon>
        <taxon>Oscillospiraceae</taxon>
        <taxon>Anaerotruncus</taxon>
    </lineage>
</organism>
<gene>
    <name evidence="7" type="ORF">D3Z39_12555</name>
    <name evidence="8" type="ORF">FMM72_09240</name>
</gene>
<dbReference type="PANTHER" id="PTHR32325:SF4">
    <property type="entry name" value="TRYPTOPHANASE"/>
    <property type="match status" value="1"/>
</dbReference>
<dbReference type="NCBIfam" id="NF009709">
    <property type="entry name" value="PRK13238.1"/>
    <property type="match status" value="1"/>
</dbReference>
<protein>
    <submittedName>
        <fullName evidence="7">Tryptophanase</fullName>
    </submittedName>
</protein>
<evidence type="ECO:0000313" key="7">
    <source>
        <dbReference type="EMBL" id="NBI79684.1"/>
    </source>
</evidence>
<dbReference type="InterPro" id="IPR015421">
    <property type="entry name" value="PyrdxlP-dep_Trfase_major"/>
</dbReference>
<evidence type="ECO:0000256" key="4">
    <source>
        <dbReference type="ARBA" id="ARBA00023239"/>
    </source>
</evidence>
<dbReference type="Gene3D" id="3.90.1150.10">
    <property type="entry name" value="Aspartate Aminotransferase, domain 1"/>
    <property type="match status" value="1"/>
</dbReference>
<dbReference type="PIRSF" id="PIRSF001386">
    <property type="entry name" value="Trpase"/>
    <property type="match status" value="1"/>
</dbReference>
<accession>A0A845RIW8</accession>
<dbReference type="PANTHER" id="PTHR32325">
    <property type="entry name" value="BETA-ELIMINATING LYASE-LIKE PROTEIN-RELATED"/>
    <property type="match status" value="1"/>
</dbReference>
<dbReference type="GO" id="GO:0009072">
    <property type="term" value="P:aromatic amino acid metabolic process"/>
    <property type="evidence" value="ECO:0007669"/>
    <property type="project" value="InterPro"/>
</dbReference>
<dbReference type="SUPFAM" id="SSF53383">
    <property type="entry name" value="PLP-dependent transferases"/>
    <property type="match status" value="1"/>
</dbReference>
<dbReference type="RefSeq" id="WP_160210415.1">
    <property type="nucleotide sequence ID" value="NZ_CAMUSJ010000031.1"/>
</dbReference>
<comment type="similarity">
    <text evidence="2">Belongs to the beta-eliminating lyase family.</text>
</comment>
<dbReference type="AlphaFoldDB" id="A0A845RIW8"/>
<dbReference type="GO" id="GO:0016830">
    <property type="term" value="F:carbon-carbon lyase activity"/>
    <property type="evidence" value="ECO:0007669"/>
    <property type="project" value="InterPro"/>
</dbReference>
<dbReference type="Proteomes" id="UP000462501">
    <property type="component" value="Unassembled WGS sequence"/>
</dbReference>
<evidence type="ECO:0000256" key="3">
    <source>
        <dbReference type="ARBA" id="ARBA00022898"/>
    </source>
</evidence>
<dbReference type="InterPro" id="IPR015422">
    <property type="entry name" value="PyrdxlP-dep_Trfase_small"/>
</dbReference>
<evidence type="ECO:0000313" key="8">
    <source>
        <dbReference type="EMBL" id="NDO39439.1"/>
    </source>
</evidence>
<feature type="domain" description="Aromatic amino acid beta-eliminating lyase/threonine aldolase" evidence="6">
    <location>
        <begin position="53"/>
        <end position="428"/>
    </location>
</feature>
<proteinExistence type="inferred from homology"/>
<keyword evidence="4" id="KW-0456">Lyase</keyword>
<evidence type="ECO:0000256" key="1">
    <source>
        <dbReference type="ARBA" id="ARBA00001933"/>
    </source>
</evidence>
<keyword evidence="3 5" id="KW-0663">Pyridoxal phosphate</keyword>
<dbReference type="Pfam" id="PF01212">
    <property type="entry name" value="Beta_elim_lyase"/>
    <property type="match status" value="1"/>
</dbReference>
<comment type="caution">
    <text evidence="7">The sequence shown here is derived from an EMBL/GenBank/DDBJ whole genome shotgun (WGS) entry which is preliminary data.</text>
</comment>
<sequence length="471" mass="52769">MARDEIFERIQPEPFKIHSVSPLKIYSREERIGFIREAGYNTFKIHSENIFVDYLTDSGTTAMSDAQWGGIMIGDEAYGSAKSWFKLESTLKELFGYKHILPAHQGRGAEKIVFQTMIKPGQFVPNNMHFSPDRVKNAGGVMRNLIIDEGVKLQSDCPFKGNVDIDKLVHLIETEGRENVAFIEVTVTCNNAGGQPVSMENLRQIKAVADKYGLKVVLDAARICENAYLIKLREPGYENTPVRAIIKEICSYTDACVVSSKKDGMVNIGGFVGVNDDELYEKMQSICLMWEGYATYGGMAGRDLEALAIGYMEGSDEDYLKYRINHALYLGEQLQKYGVPITTPVGGHGVWIDNKSFAPHIKPEEYPGVAITTAMYIEGGIRASELGNLAFSTRDEETGAIISLPEVDLTRLAIPRRVYSYRHLDYTAAVIGDIYKNRDKLVGFKVVRYPFIKYRTVFLGQMAPVTDGYYV</sequence>
<dbReference type="EMBL" id="QXWZ01000023">
    <property type="protein sequence ID" value="NBI79684.1"/>
    <property type="molecule type" value="Genomic_DNA"/>
</dbReference>
<dbReference type="OrthoDB" id="9764079at2"/>
<reference evidence="8 10" key="2">
    <citation type="submission" date="2019-06" db="EMBL/GenBank/DDBJ databases">
        <title>Draft genome sequences of 15 bacterial species constituting the stable defined intestinal microbiota of the GM15 gnotobiotic mouse model.</title>
        <authorList>
            <person name="Elie C."/>
            <person name="Mathieu A."/>
            <person name="Saliou A."/>
            <person name="Darnaud M."/>
            <person name="Leulier F."/>
            <person name="Tamellini A."/>
        </authorList>
    </citation>
    <scope>NUCLEOTIDE SEQUENCE [LARGE SCALE GENOMIC DNA]</scope>
    <source>
        <strain evidence="8 10">JM4-15</strain>
    </source>
</reference>